<reference evidence="2 3" key="1">
    <citation type="submission" date="2020-08" db="EMBL/GenBank/DDBJ databases">
        <title>Genome public.</title>
        <authorList>
            <person name="Liu C."/>
            <person name="Sun Q."/>
        </authorList>
    </citation>
    <scope>NUCLEOTIDE SEQUENCE [LARGE SCALE GENOMIC DNA]</scope>
    <source>
        <strain evidence="2 3">NSJ-46</strain>
    </source>
</reference>
<proteinExistence type="predicted"/>
<name>A0ABR7NBH2_9FIRM</name>
<accession>A0ABR7NBH2</accession>
<dbReference type="EMBL" id="JACRSZ010000012">
    <property type="protein sequence ID" value="MBC8573754.1"/>
    <property type="molecule type" value="Genomic_DNA"/>
</dbReference>
<dbReference type="RefSeq" id="WP_249309049.1">
    <property type="nucleotide sequence ID" value="NZ_JACRSZ010000012.1"/>
</dbReference>
<feature type="transmembrane region" description="Helical" evidence="1">
    <location>
        <begin position="225"/>
        <end position="244"/>
    </location>
</feature>
<protein>
    <submittedName>
        <fullName evidence="2">Uncharacterized protein</fullName>
    </submittedName>
</protein>
<dbReference type="PROSITE" id="PS51257">
    <property type="entry name" value="PROKAR_LIPOPROTEIN"/>
    <property type="match status" value="1"/>
</dbReference>
<keyword evidence="1" id="KW-0472">Membrane</keyword>
<evidence type="ECO:0000313" key="3">
    <source>
        <dbReference type="Proteomes" id="UP000657421"/>
    </source>
</evidence>
<keyword evidence="3" id="KW-1185">Reference proteome</keyword>
<keyword evidence="1" id="KW-1133">Transmembrane helix</keyword>
<comment type="caution">
    <text evidence="2">The sequence shown here is derived from an EMBL/GenBank/DDBJ whole genome shotgun (WGS) entry which is preliminary data.</text>
</comment>
<organism evidence="2 3">
    <name type="scientific">Jingyaoa shaoxingensis</name>
    <dbReference type="NCBI Taxonomy" id="2763671"/>
    <lineage>
        <taxon>Bacteria</taxon>
        <taxon>Bacillati</taxon>
        <taxon>Bacillota</taxon>
        <taxon>Clostridia</taxon>
        <taxon>Lachnospirales</taxon>
        <taxon>Lachnospiraceae</taxon>
        <taxon>Jingyaoa</taxon>
    </lineage>
</organism>
<keyword evidence="1" id="KW-0812">Transmembrane</keyword>
<gene>
    <name evidence="2" type="ORF">H8716_11770</name>
</gene>
<dbReference type="Proteomes" id="UP000657421">
    <property type="component" value="Unassembled WGS sequence"/>
</dbReference>
<evidence type="ECO:0000256" key="1">
    <source>
        <dbReference type="SAM" id="Phobius"/>
    </source>
</evidence>
<evidence type="ECO:0000313" key="2">
    <source>
        <dbReference type="EMBL" id="MBC8573754.1"/>
    </source>
</evidence>
<sequence>MQKRKWSNSILLLLVIFLLTGCGKNTPEMEFASVDEAKEALSTASTVEIYTDLYSKRRETKILADGKVAGYVKWNTVYIGDQEWFSVDYTNDVKGEKSATGYGYYDAEGNCLGYAQERYLDLEDGGREPFLVFLDTDGTMLDYFGSKGAWELYDGDGNRIGTGRISRDGVSLLEINYTNIYRTVFKIDRTETAYIDFMDLMAMNEVLQSNERFIDDSPVNTGVQIYETVAFIAILIMAIGGTQWKKKRKE</sequence>